<proteinExistence type="predicted"/>
<keyword evidence="3" id="KW-1185">Reference proteome</keyword>
<feature type="compositionally biased region" description="Polar residues" evidence="1">
    <location>
        <begin position="7"/>
        <end position="21"/>
    </location>
</feature>
<protein>
    <submittedName>
        <fullName evidence="2">Uncharacterized protein</fullName>
    </submittedName>
</protein>
<reference evidence="2 3" key="1">
    <citation type="submission" date="2015-07" db="EMBL/GenBank/DDBJ databases">
        <authorList>
            <person name="Noorani M."/>
        </authorList>
    </citation>
    <scope>NUCLEOTIDE SEQUENCE [LARGE SCALE GENOMIC DNA]</scope>
    <source>
        <strain evidence="2">BBA 69670</strain>
    </source>
</reference>
<feature type="compositionally biased region" description="Basic residues" evidence="1">
    <location>
        <begin position="23"/>
        <end position="32"/>
    </location>
</feature>
<evidence type="ECO:0000313" key="2">
    <source>
        <dbReference type="EMBL" id="CUA72911.1"/>
    </source>
</evidence>
<organism evidence="2 3">
    <name type="scientific">Rhizoctonia solani</name>
    <dbReference type="NCBI Taxonomy" id="456999"/>
    <lineage>
        <taxon>Eukaryota</taxon>
        <taxon>Fungi</taxon>
        <taxon>Dikarya</taxon>
        <taxon>Basidiomycota</taxon>
        <taxon>Agaricomycotina</taxon>
        <taxon>Agaricomycetes</taxon>
        <taxon>Cantharellales</taxon>
        <taxon>Ceratobasidiaceae</taxon>
        <taxon>Rhizoctonia</taxon>
    </lineage>
</organism>
<feature type="region of interest" description="Disordered" evidence="1">
    <location>
        <begin position="1"/>
        <end position="42"/>
    </location>
</feature>
<name>A0A0K6G336_9AGAM</name>
<dbReference type="EMBL" id="CYGV01001324">
    <property type="protein sequence ID" value="CUA72911.1"/>
    <property type="molecule type" value="Genomic_DNA"/>
</dbReference>
<gene>
    <name evidence="2" type="ORF">RSOLAG22IIIB_10381</name>
</gene>
<dbReference type="AlphaFoldDB" id="A0A0K6G336"/>
<dbReference type="Proteomes" id="UP000044841">
    <property type="component" value="Unassembled WGS sequence"/>
</dbReference>
<sequence length="156" mass="16971">MDDVPAGQSTTKRSAPDSPTSGAKKHPKKKRKQGDTQPMNFASNLSSTDLELAIQRIHSAFDAGTQTQDIGLIATLLRLKTQTQSAQLFENPGTRSHLGHLARRCLMDIASHIRHLCANPINRRSLDGMNALQAVLPPVLVAATRMCNSGKPLERL</sequence>
<evidence type="ECO:0000256" key="1">
    <source>
        <dbReference type="SAM" id="MobiDB-lite"/>
    </source>
</evidence>
<accession>A0A0K6G336</accession>
<evidence type="ECO:0000313" key="3">
    <source>
        <dbReference type="Proteomes" id="UP000044841"/>
    </source>
</evidence>